<evidence type="ECO:0000256" key="1">
    <source>
        <dbReference type="SAM" id="MobiDB-lite"/>
    </source>
</evidence>
<dbReference type="AlphaFoldDB" id="B9XL21"/>
<dbReference type="EMBL" id="ABOX02000027">
    <property type="protein sequence ID" value="EEF59515.1"/>
    <property type="molecule type" value="Genomic_DNA"/>
</dbReference>
<proteinExistence type="predicted"/>
<comment type="caution">
    <text evidence="2">The sequence shown here is derived from an EMBL/GenBank/DDBJ whole genome shotgun (WGS) entry which is preliminary data.</text>
</comment>
<gene>
    <name evidence="2" type="ORF">Cflav_PD2359</name>
</gene>
<evidence type="ECO:0000313" key="3">
    <source>
        <dbReference type="Proteomes" id="UP000003688"/>
    </source>
</evidence>
<dbReference type="STRING" id="320771.Cflav_PD2359"/>
<sequence length="45" mass="4981">MSGMQSMSFWGAVYLSSYLSDDDTQGQTFMLNNSNHKDSNPGYAP</sequence>
<dbReference type="Proteomes" id="UP000003688">
    <property type="component" value="Unassembled WGS sequence"/>
</dbReference>
<organism evidence="2 3">
    <name type="scientific">Pedosphaera parvula (strain Ellin514)</name>
    <dbReference type="NCBI Taxonomy" id="320771"/>
    <lineage>
        <taxon>Bacteria</taxon>
        <taxon>Pseudomonadati</taxon>
        <taxon>Verrucomicrobiota</taxon>
        <taxon>Pedosphaerae</taxon>
        <taxon>Pedosphaerales</taxon>
        <taxon>Pedosphaeraceae</taxon>
        <taxon>Pedosphaera</taxon>
    </lineage>
</organism>
<keyword evidence="3" id="KW-1185">Reference proteome</keyword>
<evidence type="ECO:0000313" key="2">
    <source>
        <dbReference type="EMBL" id="EEF59515.1"/>
    </source>
</evidence>
<reference evidence="2 3" key="1">
    <citation type="journal article" date="2011" name="J. Bacteriol.">
        <title>Genome sequence of 'Pedosphaera parvula' Ellin514, an aerobic Verrucomicrobial isolate from pasture soil.</title>
        <authorList>
            <person name="Kant R."/>
            <person name="van Passel M.W."/>
            <person name="Sangwan P."/>
            <person name="Palva A."/>
            <person name="Lucas S."/>
            <person name="Copeland A."/>
            <person name="Lapidus A."/>
            <person name="Glavina Del Rio T."/>
            <person name="Dalin E."/>
            <person name="Tice H."/>
            <person name="Bruce D."/>
            <person name="Goodwin L."/>
            <person name="Pitluck S."/>
            <person name="Chertkov O."/>
            <person name="Larimer F.W."/>
            <person name="Land M.L."/>
            <person name="Hauser L."/>
            <person name="Brettin T.S."/>
            <person name="Detter J.C."/>
            <person name="Han S."/>
            <person name="de Vos W.M."/>
            <person name="Janssen P.H."/>
            <person name="Smidt H."/>
        </authorList>
    </citation>
    <scope>NUCLEOTIDE SEQUENCE [LARGE SCALE GENOMIC DNA]</scope>
    <source>
        <strain evidence="2 3">Ellin514</strain>
    </source>
</reference>
<name>B9XL21_PEDPL</name>
<protein>
    <submittedName>
        <fullName evidence="2">Uncharacterized protein</fullName>
    </submittedName>
</protein>
<accession>B9XL21</accession>
<feature type="region of interest" description="Disordered" evidence="1">
    <location>
        <begin position="26"/>
        <end position="45"/>
    </location>
</feature>